<reference evidence="3" key="2">
    <citation type="submission" date="2024-06" db="EMBL/GenBank/DDBJ databases">
        <authorList>
            <person name="Petrova K.O."/>
            <person name="Toshchakov S.V."/>
            <person name="Boltjanskaja Y.V."/>
            <person name="Kevbrin V."/>
        </authorList>
    </citation>
    <scope>NUCLEOTIDE SEQUENCE</scope>
    <source>
        <strain evidence="3">Z-910T</strain>
    </source>
</reference>
<feature type="transmembrane region" description="Helical" evidence="2">
    <location>
        <begin position="106"/>
        <end position="132"/>
    </location>
</feature>
<evidence type="ECO:0000256" key="2">
    <source>
        <dbReference type="SAM" id="Phobius"/>
    </source>
</evidence>
<name>A0AAU7VSE3_9FIRM</name>
<dbReference type="InterPro" id="IPR010540">
    <property type="entry name" value="CmpB_TMEM229"/>
</dbReference>
<protein>
    <submittedName>
        <fullName evidence="3">ABC transporter permease</fullName>
    </submittedName>
</protein>
<evidence type="ECO:0000313" key="3">
    <source>
        <dbReference type="EMBL" id="XBX76364.1"/>
    </source>
</evidence>
<keyword evidence="2" id="KW-0472">Membrane</keyword>
<dbReference type="Pfam" id="PF06541">
    <property type="entry name" value="ABC_trans_CmpB"/>
    <property type="match status" value="1"/>
</dbReference>
<evidence type="ECO:0000256" key="1">
    <source>
        <dbReference type="SAM" id="Coils"/>
    </source>
</evidence>
<feature type="transmembrane region" description="Helical" evidence="2">
    <location>
        <begin position="138"/>
        <end position="164"/>
    </location>
</feature>
<dbReference type="RefSeq" id="WP_350345100.1">
    <property type="nucleotide sequence ID" value="NZ_CP158367.1"/>
</dbReference>
<feature type="transmembrane region" description="Helical" evidence="2">
    <location>
        <begin position="68"/>
        <end position="94"/>
    </location>
</feature>
<proteinExistence type="predicted"/>
<keyword evidence="2" id="KW-0812">Transmembrane</keyword>
<keyword evidence="1" id="KW-0175">Coiled coil</keyword>
<reference evidence="3" key="1">
    <citation type="journal article" date="2013" name="Extremophiles">
        <title>Proteinivorax tanatarense gen. nov., sp. nov., an anaerobic, haloalkaliphilic, proteolytic bacterium isolated from a decaying algal bloom, and proposal of Proteinivoraceae fam. nov.</title>
        <authorList>
            <person name="Kevbrin V."/>
            <person name="Boltyanskaya Y."/>
            <person name="Zhilina T."/>
            <person name="Kolganova T."/>
            <person name="Lavrentjeva E."/>
            <person name="Kuznetsov B."/>
        </authorList>
    </citation>
    <scope>NUCLEOTIDE SEQUENCE</scope>
    <source>
        <strain evidence="3">Z-910T</strain>
    </source>
</reference>
<feature type="coiled-coil region" evidence="1">
    <location>
        <begin position="176"/>
        <end position="260"/>
    </location>
</feature>
<dbReference type="EMBL" id="CP158367">
    <property type="protein sequence ID" value="XBX76364.1"/>
    <property type="molecule type" value="Genomic_DNA"/>
</dbReference>
<sequence>MGGIKILQEIFFYFIVYSFIGWTLEVIYHFKKQKRFVNRGFLHGPVCPIYGSSAVFIVMLLSPLKENIFTLFIGGFIIASIMELITGFLLEYLFDTRWWDYSEDKFNLWGYVCLKFSLYWGILTIFFLNFAHPLVENLWSFISAGLTNFILIAITFILVLDAVITINNMVHFKKILAEFQSTTKELKENIALVKNEKVKKLAIKKLQKRNKKLRSLQAKLVDRINSRQRTWLANYPTLKSKKFKNIIEELKTKIQKRKNNNF</sequence>
<gene>
    <name evidence="3" type="ORF">PRVXT_000674</name>
</gene>
<feature type="transmembrane region" description="Helical" evidence="2">
    <location>
        <begin position="6"/>
        <end position="28"/>
    </location>
</feature>
<keyword evidence="2" id="KW-1133">Transmembrane helix</keyword>
<accession>A0AAU7VSE3</accession>
<organism evidence="3">
    <name type="scientific">Proteinivorax tanatarense</name>
    <dbReference type="NCBI Taxonomy" id="1260629"/>
    <lineage>
        <taxon>Bacteria</taxon>
        <taxon>Bacillati</taxon>
        <taxon>Bacillota</taxon>
        <taxon>Clostridia</taxon>
        <taxon>Eubacteriales</taxon>
        <taxon>Proteinivoracaceae</taxon>
        <taxon>Proteinivorax</taxon>
    </lineage>
</organism>
<dbReference type="AlphaFoldDB" id="A0AAU7VSE3"/>
<feature type="transmembrane region" description="Helical" evidence="2">
    <location>
        <begin position="40"/>
        <end position="62"/>
    </location>
</feature>